<evidence type="ECO:0000313" key="2">
    <source>
        <dbReference type="WBParaSite" id="maker-uti_cns_0007485-snap-gene-0.7-mRNA-1"/>
    </source>
</evidence>
<reference evidence="2" key="1">
    <citation type="submission" date="2016-11" db="UniProtKB">
        <authorList>
            <consortium name="WormBaseParasite"/>
        </authorList>
    </citation>
    <scope>IDENTIFICATION</scope>
</reference>
<protein>
    <submittedName>
        <fullName evidence="2">Myosin motor domain-containing protein</fullName>
    </submittedName>
</protein>
<dbReference type="Proteomes" id="UP000095280">
    <property type="component" value="Unplaced"/>
</dbReference>
<keyword evidence="1" id="KW-1185">Reference proteome</keyword>
<dbReference type="AlphaFoldDB" id="A0A1I8HRU4"/>
<name>A0A1I8HRU4_9PLAT</name>
<proteinExistence type="predicted"/>
<sequence>MLNEKFSEVVADVIGFVNEDLHGTNSNTSFTQRVAYHS</sequence>
<dbReference type="WBParaSite" id="maker-uti_cns_0007485-snap-gene-0.7-mRNA-1">
    <property type="protein sequence ID" value="maker-uti_cns_0007485-snap-gene-0.7-mRNA-1"/>
    <property type="gene ID" value="maker-uti_cns_0007485-snap-gene-0.7"/>
</dbReference>
<organism evidence="1 2">
    <name type="scientific">Macrostomum lignano</name>
    <dbReference type="NCBI Taxonomy" id="282301"/>
    <lineage>
        <taxon>Eukaryota</taxon>
        <taxon>Metazoa</taxon>
        <taxon>Spiralia</taxon>
        <taxon>Lophotrochozoa</taxon>
        <taxon>Platyhelminthes</taxon>
        <taxon>Rhabditophora</taxon>
        <taxon>Macrostomorpha</taxon>
        <taxon>Macrostomida</taxon>
        <taxon>Macrostomidae</taxon>
        <taxon>Macrostomum</taxon>
    </lineage>
</organism>
<evidence type="ECO:0000313" key="1">
    <source>
        <dbReference type="Proteomes" id="UP000095280"/>
    </source>
</evidence>
<accession>A0A1I8HRU4</accession>